<dbReference type="EMBL" id="CAKMRJ010001112">
    <property type="protein sequence ID" value="CAH1421270.1"/>
    <property type="molecule type" value="Genomic_DNA"/>
</dbReference>
<evidence type="ECO:0000313" key="1">
    <source>
        <dbReference type="EMBL" id="CAH1421270.1"/>
    </source>
</evidence>
<comment type="caution">
    <text evidence="1">The sequence shown here is derived from an EMBL/GenBank/DDBJ whole genome shotgun (WGS) entry which is preliminary data.</text>
</comment>
<keyword evidence="2" id="KW-1185">Reference proteome</keyword>
<reference evidence="1 2" key="1">
    <citation type="submission" date="2022-01" db="EMBL/GenBank/DDBJ databases">
        <authorList>
            <person name="Xiong W."/>
            <person name="Schranz E."/>
        </authorList>
    </citation>
    <scope>NUCLEOTIDE SEQUENCE [LARGE SCALE GENOMIC DNA]</scope>
</reference>
<evidence type="ECO:0000313" key="2">
    <source>
        <dbReference type="Proteomes" id="UP001157418"/>
    </source>
</evidence>
<gene>
    <name evidence="1" type="ORF">LVIROSA_LOCUS8681</name>
</gene>
<organism evidence="1 2">
    <name type="scientific">Lactuca virosa</name>
    <dbReference type="NCBI Taxonomy" id="75947"/>
    <lineage>
        <taxon>Eukaryota</taxon>
        <taxon>Viridiplantae</taxon>
        <taxon>Streptophyta</taxon>
        <taxon>Embryophyta</taxon>
        <taxon>Tracheophyta</taxon>
        <taxon>Spermatophyta</taxon>
        <taxon>Magnoliopsida</taxon>
        <taxon>eudicotyledons</taxon>
        <taxon>Gunneridae</taxon>
        <taxon>Pentapetalae</taxon>
        <taxon>asterids</taxon>
        <taxon>campanulids</taxon>
        <taxon>Asterales</taxon>
        <taxon>Asteraceae</taxon>
        <taxon>Cichorioideae</taxon>
        <taxon>Cichorieae</taxon>
        <taxon>Lactucinae</taxon>
        <taxon>Lactuca</taxon>
    </lineage>
</organism>
<proteinExistence type="predicted"/>
<dbReference type="Proteomes" id="UP001157418">
    <property type="component" value="Unassembled WGS sequence"/>
</dbReference>
<protein>
    <submittedName>
        <fullName evidence="1">Uncharacterized protein</fullName>
    </submittedName>
</protein>
<dbReference type="AlphaFoldDB" id="A0AAU9M3C4"/>
<accession>A0AAU9M3C4</accession>
<name>A0AAU9M3C4_9ASTR</name>
<sequence>MEGASGLQDIQGYNWLLCLISGADVFKYPWLREDCNPQPTISLALYDSRFCRSHPLEVHNRFPLEEFMVNLQILDDQGALCLKATALRWK</sequence>